<sequence>MPTLRTERTLRNCLFRRRTPGAWGTRRALVSEAVEEARAGVTSGRW</sequence>
<dbReference type="Proteomes" id="UP000019678">
    <property type="component" value="Unassembled WGS sequence"/>
</dbReference>
<keyword evidence="2" id="KW-1185">Reference proteome</keyword>
<name>A0A017TGZ6_9BACT</name>
<reference evidence="1 2" key="1">
    <citation type="submission" date="2013-05" db="EMBL/GenBank/DDBJ databases">
        <title>Genome assembly of Chondromyces apiculatus DSM 436.</title>
        <authorList>
            <person name="Sharma G."/>
            <person name="Khatri I."/>
            <person name="Kaur C."/>
            <person name="Mayilraj S."/>
            <person name="Subramanian S."/>
        </authorList>
    </citation>
    <scope>NUCLEOTIDE SEQUENCE [LARGE SCALE GENOMIC DNA]</scope>
    <source>
        <strain evidence="1 2">DSM 436</strain>
    </source>
</reference>
<organism evidence="1 2">
    <name type="scientific">Chondromyces apiculatus DSM 436</name>
    <dbReference type="NCBI Taxonomy" id="1192034"/>
    <lineage>
        <taxon>Bacteria</taxon>
        <taxon>Pseudomonadati</taxon>
        <taxon>Myxococcota</taxon>
        <taxon>Polyangia</taxon>
        <taxon>Polyangiales</taxon>
        <taxon>Polyangiaceae</taxon>
        <taxon>Chondromyces</taxon>
    </lineage>
</organism>
<dbReference type="AlphaFoldDB" id="A0A017TGZ6"/>
<accession>A0A017TGZ6</accession>
<evidence type="ECO:0000313" key="2">
    <source>
        <dbReference type="Proteomes" id="UP000019678"/>
    </source>
</evidence>
<proteinExistence type="predicted"/>
<evidence type="ECO:0000313" key="1">
    <source>
        <dbReference type="EMBL" id="EYF08528.1"/>
    </source>
</evidence>
<protein>
    <submittedName>
        <fullName evidence="1">Uncharacterized protein</fullName>
    </submittedName>
</protein>
<gene>
    <name evidence="1" type="ORF">CAP_4058</name>
</gene>
<comment type="caution">
    <text evidence="1">The sequence shown here is derived from an EMBL/GenBank/DDBJ whole genome shotgun (WGS) entry which is preliminary data.</text>
</comment>
<dbReference type="EMBL" id="ASRX01000003">
    <property type="protein sequence ID" value="EYF08528.1"/>
    <property type="molecule type" value="Genomic_DNA"/>
</dbReference>